<evidence type="ECO:0000256" key="2">
    <source>
        <dbReference type="SAM" id="Phobius"/>
    </source>
</evidence>
<dbReference type="PANTHER" id="PTHR16861">
    <property type="entry name" value="GLYCOPROTEIN 38"/>
    <property type="match status" value="1"/>
</dbReference>
<feature type="compositionally biased region" description="Basic and acidic residues" evidence="1">
    <location>
        <begin position="419"/>
        <end position="429"/>
    </location>
</feature>
<sequence length="554" mass="59043">MTVRTLGLALLALAQQAAADCEGSNVITLPYRNVTVNGLTQQRGLEISLGTPPQALAFDMAGYANNTFLWDWHEGCGASLDDPCILNRGGVFMTDPSESWTDTASANITAHDSPSDAFDFVGVPPRGADTLHINDTYALYNFPVATTTRAMTFNSLGLGPDSTFLQYLSEKGAILSKSWGLFFGLNGYTEPEQMNGVAVFGGYDKAKTQGDSQTFDVNLNSDCPTGLDAFVTSVDVGMPNGTEYNALSKGRYMCIDPSNRLMTFDADTIEGMKSSFGGKYFGNSTGLRPNGLLYDIEEPVFGGNITITLNTDLKITITNEQLVTTDSYVNENKLGFSDTSREILVGYTDGQPNENTWYLGQPFLTAAYLLVNHDESKFHVWQNKITDDEEYHAVQPSGTECKTEAAAPDAAKQTTSPDMGDKPSDKESDGLSGGAIAGIVVGVVVGVALVAGAIGFMIYRRKQQAGNAGTSPENPPAYIPGSNVPGSNGDVNGVGMSELASKEVAAPAELEDKDRRVEVPAEPVAVEAPAEVNPVYEMPADVPGARRGSLIDNN</sequence>
<keyword evidence="2" id="KW-1133">Transmembrane helix</keyword>
<feature type="domain" description="Peptidase A1" evidence="4">
    <location>
        <begin position="43"/>
        <end position="381"/>
    </location>
</feature>
<organism evidence="5 6">
    <name type="scientific">Aspergillus campestris (strain IBT 28561)</name>
    <dbReference type="NCBI Taxonomy" id="1392248"/>
    <lineage>
        <taxon>Eukaryota</taxon>
        <taxon>Fungi</taxon>
        <taxon>Dikarya</taxon>
        <taxon>Ascomycota</taxon>
        <taxon>Pezizomycotina</taxon>
        <taxon>Eurotiomycetes</taxon>
        <taxon>Eurotiomycetidae</taxon>
        <taxon>Eurotiales</taxon>
        <taxon>Aspergillaceae</taxon>
        <taxon>Aspergillus</taxon>
        <taxon>Aspergillus subgen. Circumdati</taxon>
    </lineage>
</organism>
<feature type="region of interest" description="Disordered" evidence="1">
    <location>
        <begin position="392"/>
        <end position="430"/>
    </location>
</feature>
<comment type="caution">
    <text evidence="5">The sequence shown here is derived from an EMBL/GenBank/DDBJ whole genome shotgun (WGS) entry which is preliminary data.</text>
</comment>
<gene>
    <name evidence="5" type="ORF">P168DRAFT_307014</name>
</gene>
<evidence type="ECO:0000256" key="3">
    <source>
        <dbReference type="SAM" id="SignalP"/>
    </source>
</evidence>
<keyword evidence="2" id="KW-0812">Transmembrane</keyword>
<dbReference type="EMBL" id="MSFM01000012">
    <property type="protein sequence ID" value="PKY01134.1"/>
    <property type="molecule type" value="Genomic_DNA"/>
</dbReference>
<feature type="chain" id="PRO_5014151610" description="Peptidase A1 domain-containing protein" evidence="3">
    <location>
        <begin position="20"/>
        <end position="554"/>
    </location>
</feature>
<dbReference type="PANTHER" id="PTHR16861:SF4">
    <property type="entry name" value="SH3 DOMAIN PROTEIN (AFU_ORTHOLOGUE AFUA_1G13610)"/>
    <property type="match status" value="1"/>
</dbReference>
<dbReference type="InterPro" id="IPR033121">
    <property type="entry name" value="PEPTIDASE_A1"/>
</dbReference>
<keyword evidence="2" id="KW-0472">Membrane</keyword>
<dbReference type="OrthoDB" id="4074350at2759"/>
<dbReference type="Pfam" id="PF00026">
    <property type="entry name" value="Asp"/>
    <property type="match status" value="1"/>
</dbReference>
<dbReference type="RefSeq" id="XP_024689728.1">
    <property type="nucleotide sequence ID" value="XM_024839073.1"/>
</dbReference>
<proteinExistence type="predicted"/>
<dbReference type="Proteomes" id="UP000234254">
    <property type="component" value="Unassembled WGS sequence"/>
</dbReference>
<evidence type="ECO:0000313" key="5">
    <source>
        <dbReference type="EMBL" id="PKY01134.1"/>
    </source>
</evidence>
<evidence type="ECO:0000313" key="6">
    <source>
        <dbReference type="Proteomes" id="UP000234254"/>
    </source>
</evidence>
<protein>
    <recommendedName>
        <fullName evidence="4">Peptidase A1 domain-containing protein</fullName>
    </recommendedName>
</protein>
<accession>A0A2I1CU44</accession>
<dbReference type="VEuPathDB" id="FungiDB:P168DRAFT_307014"/>
<dbReference type="AlphaFoldDB" id="A0A2I1CU44"/>
<keyword evidence="3" id="KW-0732">Signal</keyword>
<dbReference type="Gene3D" id="2.40.70.10">
    <property type="entry name" value="Acid Proteases"/>
    <property type="match status" value="1"/>
</dbReference>
<dbReference type="SUPFAM" id="SSF50630">
    <property type="entry name" value="Acid proteases"/>
    <property type="match status" value="1"/>
</dbReference>
<dbReference type="PROSITE" id="PS51767">
    <property type="entry name" value="PEPTIDASE_A1"/>
    <property type="match status" value="1"/>
</dbReference>
<dbReference type="GeneID" id="36546597"/>
<dbReference type="InterPro" id="IPR021109">
    <property type="entry name" value="Peptidase_aspartic_dom_sf"/>
</dbReference>
<evidence type="ECO:0000259" key="4">
    <source>
        <dbReference type="PROSITE" id="PS51767"/>
    </source>
</evidence>
<feature type="signal peptide" evidence="3">
    <location>
        <begin position="1"/>
        <end position="19"/>
    </location>
</feature>
<name>A0A2I1CU44_ASPC2</name>
<reference evidence="5" key="1">
    <citation type="submission" date="2016-12" db="EMBL/GenBank/DDBJ databases">
        <title>The genomes of Aspergillus section Nigri reveals drivers in fungal speciation.</title>
        <authorList>
            <consortium name="DOE Joint Genome Institute"/>
            <person name="Vesth T.C."/>
            <person name="Nybo J."/>
            <person name="Theobald S."/>
            <person name="Brandl J."/>
            <person name="Frisvad J.C."/>
            <person name="Nielsen K.F."/>
            <person name="Lyhne E.K."/>
            <person name="Kogle M.E."/>
            <person name="Kuo A."/>
            <person name="Riley R."/>
            <person name="Clum A."/>
            <person name="Nolan M."/>
            <person name="Lipzen A."/>
            <person name="Salamov A."/>
            <person name="Henrissat B."/>
            <person name="Wiebenga A."/>
            <person name="De vries R.P."/>
            <person name="Grigoriev I.V."/>
            <person name="Mortensen U.H."/>
            <person name="Andersen M.R."/>
            <person name="Baker S.E."/>
        </authorList>
    </citation>
    <scope>NUCLEOTIDE SEQUENCE</scope>
    <source>
        <strain evidence="5">IBT 28561</strain>
    </source>
</reference>
<evidence type="ECO:0000256" key="1">
    <source>
        <dbReference type="SAM" id="MobiDB-lite"/>
    </source>
</evidence>
<feature type="transmembrane region" description="Helical" evidence="2">
    <location>
        <begin position="435"/>
        <end position="459"/>
    </location>
</feature>
<keyword evidence="6" id="KW-1185">Reference proteome</keyword>